<organism evidence="16 17">
    <name type="scientific">Perkinsus olseni</name>
    <name type="common">Perkinsus atlanticus</name>
    <dbReference type="NCBI Taxonomy" id="32597"/>
    <lineage>
        <taxon>Eukaryota</taxon>
        <taxon>Sar</taxon>
        <taxon>Alveolata</taxon>
        <taxon>Perkinsozoa</taxon>
        <taxon>Perkinsea</taxon>
        <taxon>Perkinsida</taxon>
        <taxon>Perkinsidae</taxon>
        <taxon>Perkinsus</taxon>
    </lineage>
</organism>
<keyword evidence="11" id="KW-0539">Nucleus</keyword>
<dbReference type="Pfam" id="PF00867">
    <property type="entry name" value="XPG_I"/>
    <property type="match status" value="1"/>
</dbReference>
<keyword evidence="9" id="KW-0496">Mitochondrion</keyword>
<keyword evidence="2" id="KW-0597">Phosphoprotein</keyword>
<evidence type="ECO:0000256" key="3">
    <source>
        <dbReference type="ARBA" id="ARBA00022722"/>
    </source>
</evidence>
<evidence type="ECO:0000313" key="17">
    <source>
        <dbReference type="Proteomes" id="UP000570595"/>
    </source>
</evidence>
<dbReference type="Pfam" id="PF00752">
    <property type="entry name" value="XPG_N"/>
    <property type="match status" value="1"/>
</dbReference>
<dbReference type="FunFam" id="3.40.50.1010:FF:000111">
    <property type="entry name" value="Exonuclease 1"/>
    <property type="match status" value="1"/>
</dbReference>
<dbReference type="InterPro" id="IPR006086">
    <property type="entry name" value="XPG-I_dom"/>
</dbReference>
<dbReference type="PANTHER" id="PTHR11081">
    <property type="entry name" value="FLAP ENDONUCLEASE FAMILY MEMBER"/>
    <property type="match status" value="1"/>
</dbReference>
<dbReference type="PRINTS" id="PR00853">
    <property type="entry name" value="XPGRADSUPER"/>
</dbReference>
<gene>
    <name evidence="16" type="primary">EXO1_2</name>
    <name evidence="16" type="ORF">FOZ61_008264</name>
</gene>
<dbReference type="Proteomes" id="UP000570595">
    <property type="component" value="Unassembled WGS sequence"/>
</dbReference>
<dbReference type="InterPro" id="IPR006085">
    <property type="entry name" value="XPG_DNA_repair_N"/>
</dbReference>
<dbReference type="PROSITE" id="PS50005">
    <property type="entry name" value="TPR"/>
    <property type="match status" value="1"/>
</dbReference>
<dbReference type="InterPro" id="IPR006084">
    <property type="entry name" value="XPG/Rad2"/>
</dbReference>
<feature type="region of interest" description="Disordered" evidence="13">
    <location>
        <begin position="414"/>
        <end position="457"/>
    </location>
</feature>
<keyword evidence="3" id="KW-0540">Nuclease</keyword>
<evidence type="ECO:0000256" key="8">
    <source>
        <dbReference type="ARBA" id="ARBA00023125"/>
    </source>
</evidence>
<feature type="repeat" description="TPR" evidence="12">
    <location>
        <begin position="101"/>
        <end position="134"/>
    </location>
</feature>
<evidence type="ECO:0000256" key="10">
    <source>
        <dbReference type="ARBA" id="ARBA00023204"/>
    </source>
</evidence>
<feature type="domain" description="XPG N-terminal" evidence="15">
    <location>
        <begin position="1"/>
        <end position="104"/>
    </location>
</feature>
<dbReference type="InterPro" id="IPR036279">
    <property type="entry name" value="5-3_exonuclease_C_sf"/>
</dbReference>
<name>A0A7J6L5G1_PEROL</name>
<dbReference type="OrthoDB" id="433032at2759"/>
<dbReference type="GO" id="GO:0003677">
    <property type="term" value="F:DNA binding"/>
    <property type="evidence" value="ECO:0007669"/>
    <property type="project" value="UniProtKB-KW"/>
</dbReference>
<dbReference type="SMART" id="SM00484">
    <property type="entry name" value="XPGI"/>
    <property type="match status" value="1"/>
</dbReference>
<keyword evidence="7" id="KW-0269">Exonuclease</keyword>
<dbReference type="GO" id="GO:0046872">
    <property type="term" value="F:metal ion binding"/>
    <property type="evidence" value="ECO:0007669"/>
    <property type="project" value="InterPro"/>
</dbReference>
<accession>A0A7J6L5G1</accession>
<evidence type="ECO:0000259" key="15">
    <source>
        <dbReference type="SMART" id="SM00485"/>
    </source>
</evidence>
<evidence type="ECO:0000256" key="5">
    <source>
        <dbReference type="ARBA" id="ARBA00022763"/>
    </source>
</evidence>
<evidence type="ECO:0000256" key="7">
    <source>
        <dbReference type="ARBA" id="ARBA00022839"/>
    </source>
</evidence>
<dbReference type="SMART" id="SM00485">
    <property type="entry name" value="XPGN"/>
    <property type="match status" value="1"/>
</dbReference>
<keyword evidence="8" id="KW-0238">DNA-binding</keyword>
<comment type="caution">
    <text evidence="16">The sequence shown here is derived from an EMBL/GenBank/DDBJ whole genome shotgun (WGS) entry which is preliminary data.</text>
</comment>
<keyword evidence="12" id="KW-0802">TPR repeat</keyword>
<dbReference type="GO" id="GO:0004527">
    <property type="term" value="F:exonuclease activity"/>
    <property type="evidence" value="ECO:0007669"/>
    <property type="project" value="UniProtKB-KW"/>
</dbReference>
<dbReference type="GO" id="GO:0005634">
    <property type="term" value="C:nucleus"/>
    <property type="evidence" value="ECO:0007669"/>
    <property type="project" value="UniProtKB-SubCell"/>
</dbReference>
<keyword evidence="10" id="KW-0234">DNA repair</keyword>
<keyword evidence="5" id="KW-0227">DNA damage</keyword>
<protein>
    <submittedName>
        <fullName evidence="16">Rad2 nuclease</fullName>
    </submittedName>
</protein>
<feature type="compositionally biased region" description="Low complexity" evidence="13">
    <location>
        <begin position="428"/>
        <end position="448"/>
    </location>
</feature>
<proteinExistence type="predicted"/>
<feature type="region of interest" description="Disordered" evidence="13">
    <location>
        <begin position="530"/>
        <end position="605"/>
    </location>
</feature>
<evidence type="ECO:0000256" key="4">
    <source>
        <dbReference type="ARBA" id="ARBA00022759"/>
    </source>
</evidence>
<evidence type="ECO:0000256" key="1">
    <source>
        <dbReference type="ARBA" id="ARBA00004123"/>
    </source>
</evidence>
<dbReference type="InterPro" id="IPR019734">
    <property type="entry name" value="TPR_rpt"/>
</dbReference>
<sequence length="620" mass="68856">MGINGLLKTLDQLQRPVSQDLSEYRDKRIAVDTYVWLHRGLQAGNAAMDVVTGKPTNLHLNYCVRRLEVLLSAGVAEVVLVFDGCPLPAKLGVEDDRKKRREEARELGLEYRKAGNYTAARKMFTRAADVTPDMAAELISVVRGRQFGPRVRWLVAPYEADSQLAYLALNGLVDAVISEDSDLLPFGCPHVIYKLDLVAGSGRGAKCRAGVSISLPRRMLPEAVANDASPVDPDNEVGEGVCRFSRDSFLHYCVLAGCDYLPSVTGMGPKKVGPFTQQRQFSGGQRFTVMPKLAWLRKAHVSGGAWTDCQAYGFVLRGGPSISRIMNLAQIAGLEFPEDYADLFQRALLTFRHQTIWCPVSRKLRPLLDINEEVHYPTETRQFWGKLYSNPEAERVADGILHPETKMAFQIKSTAPTRAAHVRPARWTQQRRQSTQNRRSSVASTARPPARRRSPLATLFKACEQGRWSEASAPSKRDIDVIDLDEDSLPMDLRGGRTGLCEVMQVVSDVSDSKSPFISEKSSRVSLPVYNTSEKGQGRSPRSLPDALSEVSNVPGASHRAADSVSKVTVYRTDSLDEFRNPDEKPKSANPVELPRSERCARNSRASFPSSLAEFFYRED</sequence>
<dbReference type="GO" id="GO:0017108">
    <property type="term" value="F:5'-flap endonuclease activity"/>
    <property type="evidence" value="ECO:0007669"/>
    <property type="project" value="TreeGrafter"/>
</dbReference>
<evidence type="ECO:0000256" key="11">
    <source>
        <dbReference type="ARBA" id="ARBA00023242"/>
    </source>
</evidence>
<dbReference type="EMBL" id="JABAHT010000538">
    <property type="protein sequence ID" value="KAF4654413.1"/>
    <property type="molecule type" value="Genomic_DNA"/>
</dbReference>
<keyword evidence="4" id="KW-0255">Endonuclease</keyword>
<dbReference type="PANTHER" id="PTHR11081:SF65">
    <property type="entry name" value="DNA DAMAGE-INDUCIBLE PROTEIN DIN7-RELATED"/>
    <property type="match status" value="1"/>
</dbReference>
<feature type="domain" description="XPG-I" evidence="14">
    <location>
        <begin position="145"/>
        <end position="221"/>
    </location>
</feature>
<dbReference type="SUPFAM" id="SSF47807">
    <property type="entry name" value="5' to 3' exonuclease, C-terminal subdomain"/>
    <property type="match status" value="1"/>
</dbReference>
<dbReference type="AlphaFoldDB" id="A0A7J6L5G1"/>
<evidence type="ECO:0000256" key="9">
    <source>
        <dbReference type="ARBA" id="ARBA00023128"/>
    </source>
</evidence>
<feature type="compositionally biased region" description="Basic and acidic residues" evidence="13">
    <location>
        <begin position="574"/>
        <end position="587"/>
    </location>
</feature>
<dbReference type="CDD" id="cd09857">
    <property type="entry name" value="PIN_EXO1"/>
    <property type="match status" value="1"/>
</dbReference>
<dbReference type="Gene3D" id="3.40.50.1010">
    <property type="entry name" value="5'-nuclease"/>
    <property type="match status" value="1"/>
</dbReference>
<dbReference type="InterPro" id="IPR044752">
    <property type="entry name" value="PIN-like_EXO1"/>
</dbReference>
<dbReference type="InterPro" id="IPR029060">
    <property type="entry name" value="PIN-like_dom_sf"/>
</dbReference>
<evidence type="ECO:0000256" key="13">
    <source>
        <dbReference type="SAM" id="MobiDB-lite"/>
    </source>
</evidence>
<evidence type="ECO:0000259" key="14">
    <source>
        <dbReference type="SMART" id="SM00484"/>
    </source>
</evidence>
<evidence type="ECO:0000313" key="16">
    <source>
        <dbReference type="EMBL" id="KAF4654413.1"/>
    </source>
</evidence>
<dbReference type="GO" id="GO:0006281">
    <property type="term" value="P:DNA repair"/>
    <property type="evidence" value="ECO:0007669"/>
    <property type="project" value="UniProtKB-KW"/>
</dbReference>
<dbReference type="Gene3D" id="1.10.150.20">
    <property type="entry name" value="5' to 3' exonuclease, C-terminal subdomain"/>
    <property type="match status" value="1"/>
</dbReference>
<comment type="subcellular location">
    <subcellularLocation>
        <location evidence="1">Nucleus</location>
    </subcellularLocation>
</comment>
<evidence type="ECO:0000256" key="6">
    <source>
        <dbReference type="ARBA" id="ARBA00022801"/>
    </source>
</evidence>
<evidence type="ECO:0000256" key="12">
    <source>
        <dbReference type="PROSITE-ProRule" id="PRU00339"/>
    </source>
</evidence>
<keyword evidence="6" id="KW-0378">Hydrolase</keyword>
<evidence type="ECO:0000256" key="2">
    <source>
        <dbReference type="ARBA" id="ARBA00022553"/>
    </source>
</evidence>
<reference evidence="16 17" key="1">
    <citation type="submission" date="2020-04" db="EMBL/GenBank/DDBJ databases">
        <title>Perkinsus olseni comparative genomics.</title>
        <authorList>
            <person name="Bogema D.R."/>
        </authorList>
    </citation>
    <scope>NUCLEOTIDE SEQUENCE [LARGE SCALE GENOMIC DNA]</scope>
    <source>
        <strain evidence="16">ATCC PRA-179</strain>
    </source>
</reference>
<dbReference type="SUPFAM" id="SSF88723">
    <property type="entry name" value="PIN domain-like"/>
    <property type="match status" value="1"/>
</dbReference>